<dbReference type="HOGENOM" id="CLU_136846_0_0_0"/>
<dbReference type="Proteomes" id="UP000000925">
    <property type="component" value="Chromosome"/>
</dbReference>
<dbReference type="InterPro" id="IPR046170">
    <property type="entry name" value="DUF6172"/>
</dbReference>
<accession>D5EJ26</accession>
<keyword evidence="2" id="KW-1185">Reference proteome</keyword>
<dbReference type="AlphaFoldDB" id="D5EJ26"/>
<dbReference type="OrthoDB" id="9794656at2"/>
<evidence type="ECO:0000313" key="1">
    <source>
        <dbReference type="EMBL" id="ADE54425.1"/>
    </source>
</evidence>
<dbReference type="EMBL" id="CP001998">
    <property type="protein sequence ID" value="ADE54425.1"/>
    <property type="molecule type" value="Genomic_DNA"/>
</dbReference>
<protein>
    <submittedName>
        <fullName evidence="1">Uncharacterized protein</fullName>
    </submittedName>
</protein>
<evidence type="ECO:0000313" key="2">
    <source>
        <dbReference type="Proteomes" id="UP000000925"/>
    </source>
</evidence>
<dbReference type="STRING" id="583355.Caka_1406"/>
<proteinExistence type="predicted"/>
<sequence length="99" mass="11358">MKKSFQLTHPKQKPERQLEAVKGEVNKYLKRERRKKLPDDVDFWDFDCRCGLNVESAEVVHVAELTKRIAAIQSEGGTECYVEVLAKPGRRMKKPASAD</sequence>
<organism evidence="1 2">
    <name type="scientific">Coraliomargarita akajimensis (strain DSM 45221 / IAM 15411 / JCM 23193 / KCTC 12865 / 04OKA010-24)</name>
    <dbReference type="NCBI Taxonomy" id="583355"/>
    <lineage>
        <taxon>Bacteria</taxon>
        <taxon>Pseudomonadati</taxon>
        <taxon>Verrucomicrobiota</taxon>
        <taxon>Opitutia</taxon>
        <taxon>Puniceicoccales</taxon>
        <taxon>Coraliomargaritaceae</taxon>
        <taxon>Coraliomargarita</taxon>
    </lineage>
</organism>
<dbReference type="eggNOG" id="ENOG5032RT7">
    <property type="taxonomic scope" value="Bacteria"/>
</dbReference>
<dbReference type="RefSeq" id="WP_013043147.1">
    <property type="nucleotide sequence ID" value="NC_014008.1"/>
</dbReference>
<dbReference type="KEGG" id="caa:Caka_1406"/>
<name>D5EJ26_CORAD</name>
<dbReference type="Pfam" id="PF19669">
    <property type="entry name" value="DUF6172"/>
    <property type="match status" value="1"/>
</dbReference>
<reference evidence="1 2" key="1">
    <citation type="journal article" date="2010" name="Stand. Genomic Sci.">
        <title>Complete genome sequence of Coraliomargarita akajimensis type strain (04OKA010-24).</title>
        <authorList>
            <person name="Mavromatis K."/>
            <person name="Abt B."/>
            <person name="Brambilla E."/>
            <person name="Lapidus A."/>
            <person name="Copeland A."/>
            <person name="Deshpande S."/>
            <person name="Nolan M."/>
            <person name="Lucas S."/>
            <person name="Tice H."/>
            <person name="Cheng J.F."/>
            <person name="Han C."/>
            <person name="Detter J.C."/>
            <person name="Woyke T."/>
            <person name="Goodwin L."/>
            <person name="Pitluck S."/>
            <person name="Held B."/>
            <person name="Brettin T."/>
            <person name="Tapia R."/>
            <person name="Ivanova N."/>
            <person name="Mikhailova N."/>
            <person name="Pati A."/>
            <person name="Liolios K."/>
            <person name="Chen A."/>
            <person name="Palaniappan K."/>
            <person name="Land M."/>
            <person name="Hauser L."/>
            <person name="Chang Y.J."/>
            <person name="Jeffries C.D."/>
            <person name="Rohde M."/>
            <person name="Goker M."/>
            <person name="Bristow J."/>
            <person name="Eisen J.A."/>
            <person name="Markowitz V."/>
            <person name="Hugenholtz P."/>
            <person name="Klenk H.P."/>
            <person name="Kyrpides N.C."/>
        </authorList>
    </citation>
    <scope>NUCLEOTIDE SEQUENCE [LARGE SCALE GENOMIC DNA]</scope>
    <source>
        <strain evidence="2">DSM 45221 / IAM 15411 / JCM 23193 / KCTC 12865</strain>
    </source>
</reference>
<gene>
    <name evidence="1" type="ordered locus">Caka_1406</name>
</gene>